<proteinExistence type="predicted"/>
<protein>
    <submittedName>
        <fullName evidence="7">Uncharacterized protein LOC104606841</fullName>
    </submittedName>
</protein>
<dbReference type="Gene3D" id="2.40.330.10">
    <property type="entry name" value="DNA-binding pseudobarrel domain"/>
    <property type="match status" value="1"/>
</dbReference>
<evidence type="ECO:0000313" key="7">
    <source>
        <dbReference type="RefSeq" id="XP_010270537.1"/>
    </source>
</evidence>
<dbReference type="OrthoDB" id="1666376at2759"/>
<comment type="subcellular location">
    <subcellularLocation>
        <location evidence="1">Nucleus</location>
    </subcellularLocation>
</comment>
<evidence type="ECO:0000256" key="1">
    <source>
        <dbReference type="ARBA" id="ARBA00004123"/>
    </source>
</evidence>
<dbReference type="RefSeq" id="XP_010270537.1">
    <property type="nucleotide sequence ID" value="XM_010272235.2"/>
</dbReference>
<evidence type="ECO:0000256" key="2">
    <source>
        <dbReference type="ARBA" id="ARBA00023015"/>
    </source>
</evidence>
<dbReference type="SUPFAM" id="SSF101936">
    <property type="entry name" value="DNA-binding pseudobarrel domain"/>
    <property type="match status" value="1"/>
</dbReference>
<keyword evidence="2" id="KW-0805">Transcription regulation</keyword>
<gene>
    <name evidence="7" type="primary">LOC104606841</name>
</gene>
<dbReference type="KEGG" id="nnu:104606841"/>
<dbReference type="GO" id="GO:0005634">
    <property type="term" value="C:nucleus"/>
    <property type="evidence" value="ECO:0007669"/>
    <property type="project" value="UniProtKB-SubCell"/>
</dbReference>
<keyword evidence="4" id="KW-0804">Transcription</keyword>
<dbReference type="GO" id="GO:0003677">
    <property type="term" value="F:DNA binding"/>
    <property type="evidence" value="ECO:0007669"/>
    <property type="project" value="UniProtKB-KW"/>
</dbReference>
<keyword evidence="3" id="KW-0238">DNA-binding</keyword>
<accession>A0A1U8AS03</accession>
<keyword evidence="5" id="KW-0539">Nucleus</keyword>
<dbReference type="GeneID" id="104606841"/>
<dbReference type="InterPro" id="IPR015300">
    <property type="entry name" value="DNA-bd_pseudobarrel_sf"/>
</dbReference>
<evidence type="ECO:0000256" key="4">
    <source>
        <dbReference type="ARBA" id="ARBA00023163"/>
    </source>
</evidence>
<evidence type="ECO:0000313" key="6">
    <source>
        <dbReference type="Proteomes" id="UP000189703"/>
    </source>
</evidence>
<sequence>MNSPTISLTNGECSYLEIYINGICPCLGVHTTSISKRATRPKKQGIFERTKMVKRSENSSCQDKKPYFFKILLPGLPTQQLRIPPNFTRHISKKAAGRAILEDRSGYLWFVKLR</sequence>
<evidence type="ECO:0000256" key="3">
    <source>
        <dbReference type="ARBA" id="ARBA00023125"/>
    </source>
</evidence>
<dbReference type="AlphaFoldDB" id="A0A1U8AS03"/>
<dbReference type="Proteomes" id="UP000189703">
    <property type="component" value="Unplaced"/>
</dbReference>
<organism evidence="6 7">
    <name type="scientific">Nelumbo nucifera</name>
    <name type="common">Sacred lotus</name>
    <dbReference type="NCBI Taxonomy" id="4432"/>
    <lineage>
        <taxon>Eukaryota</taxon>
        <taxon>Viridiplantae</taxon>
        <taxon>Streptophyta</taxon>
        <taxon>Embryophyta</taxon>
        <taxon>Tracheophyta</taxon>
        <taxon>Spermatophyta</taxon>
        <taxon>Magnoliopsida</taxon>
        <taxon>Proteales</taxon>
        <taxon>Nelumbonaceae</taxon>
        <taxon>Nelumbo</taxon>
    </lineage>
</organism>
<evidence type="ECO:0000256" key="5">
    <source>
        <dbReference type="ARBA" id="ARBA00023242"/>
    </source>
</evidence>
<keyword evidence="6" id="KW-1185">Reference proteome</keyword>
<reference evidence="7" key="1">
    <citation type="submission" date="2025-08" db="UniProtKB">
        <authorList>
            <consortium name="RefSeq"/>
        </authorList>
    </citation>
    <scope>IDENTIFICATION</scope>
</reference>
<name>A0A1U8AS03_NELNU</name>